<dbReference type="PANTHER" id="PTHR46696">
    <property type="entry name" value="P450, PUTATIVE (EUROFUNG)-RELATED"/>
    <property type="match status" value="1"/>
</dbReference>
<evidence type="ECO:0000256" key="7">
    <source>
        <dbReference type="ARBA" id="ARBA00023033"/>
    </source>
</evidence>
<comment type="cofactor">
    <cofactor evidence="1">
        <name>heme</name>
        <dbReference type="ChEBI" id="CHEBI:30413"/>
    </cofactor>
</comment>
<dbReference type="InterPro" id="IPR017972">
    <property type="entry name" value="Cyt_P450_CS"/>
</dbReference>
<protein>
    <submittedName>
        <fullName evidence="9">Cytochrome P450</fullName>
    </submittedName>
</protein>
<comment type="caution">
    <text evidence="9">The sequence shown here is derived from an EMBL/GenBank/DDBJ whole genome shotgun (WGS) entry which is preliminary data.</text>
</comment>
<keyword evidence="10" id="KW-1185">Reference proteome</keyword>
<sequence length="345" mass="36708">MTRYPLHRPHPLGVHPGYERLRAECPVARVDSPYGPAWLVTRYADVAAVLTDARFSRAAAAAQDDGGVLLNTDPPEHDRLRRRVVAHTGTAHVERLRPQAEKIAAELAARIPPRAEFVNAFAEPFSHRVLGLFVGQLVGLPADDLSPMATVLTLAPVPAGERAAAFGELRRRLAAQVDADTLGVVLNIVFGGHAAVVAALGYCLLAALEAPLPGLAGDPARIGDLVEETLRRAPPGDRTLLRRTTEPVELDGVRLPAGALVIPSIAAANRDPDRPVNGRTARHLAFGRGPHACLGMALARMELRVALGALAVHVPRLRLSADPGRLERTCAELSVSPLAGIPIRV</sequence>
<keyword evidence="5 8" id="KW-0560">Oxidoreductase</keyword>
<dbReference type="Gene3D" id="1.10.630.10">
    <property type="entry name" value="Cytochrome P450"/>
    <property type="match status" value="2"/>
</dbReference>
<evidence type="ECO:0000256" key="4">
    <source>
        <dbReference type="ARBA" id="ARBA00022723"/>
    </source>
</evidence>
<dbReference type="OrthoDB" id="3518688at2"/>
<dbReference type="AlphaFoldDB" id="A0A2W2EDC9"/>
<evidence type="ECO:0000256" key="8">
    <source>
        <dbReference type="RuleBase" id="RU000461"/>
    </source>
</evidence>
<keyword evidence="6 8" id="KW-0408">Iron</keyword>
<dbReference type="PANTHER" id="PTHR46696:SF5">
    <property type="entry name" value="CYTOCHROME P450 BJ-1"/>
    <property type="match status" value="1"/>
</dbReference>
<evidence type="ECO:0000256" key="2">
    <source>
        <dbReference type="ARBA" id="ARBA00010617"/>
    </source>
</evidence>
<evidence type="ECO:0000256" key="1">
    <source>
        <dbReference type="ARBA" id="ARBA00001971"/>
    </source>
</evidence>
<dbReference type="GO" id="GO:0020037">
    <property type="term" value="F:heme binding"/>
    <property type="evidence" value="ECO:0007669"/>
    <property type="project" value="InterPro"/>
</dbReference>
<organism evidence="9 10">
    <name type="scientific">Nonomuraea aridisoli</name>
    <dbReference type="NCBI Taxonomy" id="2070368"/>
    <lineage>
        <taxon>Bacteria</taxon>
        <taxon>Bacillati</taxon>
        <taxon>Actinomycetota</taxon>
        <taxon>Actinomycetes</taxon>
        <taxon>Streptosporangiales</taxon>
        <taxon>Streptosporangiaceae</taxon>
        <taxon>Nonomuraea</taxon>
    </lineage>
</organism>
<dbReference type="InterPro" id="IPR036396">
    <property type="entry name" value="Cyt_P450_sf"/>
</dbReference>
<dbReference type="SUPFAM" id="SSF48264">
    <property type="entry name" value="Cytochrome P450"/>
    <property type="match status" value="1"/>
</dbReference>
<dbReference type="InterPro" id="IPR002397">
    <property type="entry name" value="Cyt_P450_B"/>
</dbReference>
<dbReference type="EMBL" id="POUD01000025">
    <property type="protein sequence ID" value="PZG20513.1"/>
    <property type="molecule type" value="Genomic_DNA"/>
</dbReference>
<evidence type="ECO:0000256" key="5">
    <source>
        <dbReference type="ARBA" id="ARBA00023002"/>
    </source>
</evidence>
<dbReference type="GO" id="GO:0004497">
    <property type="term" value="F:monooxygenase activity"/>
    <property type="evidence" value="ECO:0007669"/>
    <property type="project" value="UniProtKB-KW"/>
</dbReference>
<dbReference type="GO" id="GO:0005506">
    <property type="term" value="F:iron ion binding"/>
    <property type="evidence" value="ECO:0007669"/>
    <property type="project" value="InterPro"/>
</dbReference>
<dbReference type="Proteomes" id="UP000249304">
    <property type="component" value="Unassembled WGS sequence"/>
</dbReference>
<reference evidence="9 10" key="1">
    <citation type="submission" date="2018-01" db="EMBL/GenBank/DDBJ databases">
        <title>Draft genome sequence of Nonomuraea sp. KC333.</title>
        <authorList>
            <person name="Sahin N."/>
            <person name="Saygin H."/>
            <person name="Ay H."/>
        </authorList>
    </citation>
    <scope>NUCLEOTIDE SEQUENCE [LARGE SCALE GENOMIC DNA]</scope>
    <source>
        <strain evidence="9 10">KC333</strain>
    </source>
</reference>
<dbReference type="GO" id="GO:0016705">
    <property type="term" value="F:oxidoreductase activity, acting on paired donors, with incorporation or reduction of molecular oxygen"/>
    <property type="evidence" value="ECO:0007669"/>
    <property type="project" value="InterPro"/>
</dbReference>
<keyword evidence="3 8" id="KW-0349">Heme</keyword>
<dbReference type="PROSITE" id="PS00086">
    <property type="entry name" value="CYTOCHROME_P450"/>
    <property type="match status" value="1"/>
</dbReference>
<proteinExistence type="inferred from homology"/>
<gene>
    <name evidence="9" type="ORF">C1J01_09215</name>
</gene>
<name>A0A2W2EDC9_9ACTN</name>
<dbReference type="PRINTS" id="PR00359">
    <property type="entry name" value="BP450"/>
</dbReference>
<keyword evidence="7 8" id="KW-0503">Monooxygenase</keyword>
<evidence type="ECO:0000313" key="10">
    <source>
        <dbReference type="Proteomes" id="UP000249304"/>
    </source>
</evidence>
<keyword evidence="4 8" id="KW-0479">Metal-binding</keyword>
<dbReference type="Pfam" id="PF00067">
    <property type="entry name" value="p450"/>
    <property type="match status" value="1"/>
</dbReference>
<evidence type="ECO:0000256" key="6">
    <source>
        <dbReference type="ARBA" id="ARBA00023004"/>
    </source>
</evidence>
<dbReference type="InterPro" id="IPR001128">
    <property type="entry name" value="Cyt_P450"/>
</dbReference>
<comment type="similarity">
    <text evidence="2 8">Belongs to the cytochrome P450 family.</text>
</comment>
<accession>A0A2W2EDC9</accession>
<dbReference type="RefSeq" id="WP_111178095.1">
    <property type="nucleotide sequence ID" value="NZ_POUD01000025.1"/>
</dbReference>
<evidence type="ECO:0000256" key="3">
    <source>
        <dbReference type="ARBA" id="ARBA00022617"/>
    </source>
</evidence>
<evidence type="ECO:0000313" key="9">
    <source>
        <dbReference type="EMBL" id="PZG20513.1"/>
    </source>
</evidence>